<dbReference type="RefSeq" id="WP_201092355.1">
    <property type="nucleotide sequence ID" value="NZ_CP067393.1"/>
</dbReference>
<comment type="function">
    <text evidence="7">Flavin prenyltransferase that catalyzes the synthesis of the prenylated FMN cofactor (prenyl-FMN) for 4-hydroxy-3-polyprenylbenzoic acid decarboxylase UbiD. The prenyltransferase is metal-independent and links a dimethylallyl moiety from dimethylallyl monophosphate (DMAP) to the flavin N5 and C6 atoms of FMN.</text>
</comment>
<keyword evidence="10" id="KW-1185">Reference proteome</keyword>
<feature type="binding site" evidence="7">
    <location>
        <position position="170"/>
    </location>
    <ligand>
        <name>dimethylallyl phosphate</name>
        <dbReference type="ChEBI" id="CHEBI:88052"/>
    </ligand>
</feature>
<feature type="domain" description="Flavoprotein" evidence="8">
    <location>
        <begin position="5"/>
        <end position="166"/>
    </location>
</feature>
<feature type="binding site" evidence="7">
    <location>
        <position position="124"/>
    </location>
    <ligand>
        <name>FMN</name>
        <dbReference type="ChEBI" id="CHEBI:58210"/>
    </ligand>
</feature>
<dbReference type="Gene3D" id="3.40.50.1950">
    <property type="entry name" value="Flavin prenyltransferase-like"/>
    <property type="match status" value="1"/>
</dbReference>
<dbReference type="InterPro" id="IPR003382">
    <property type="entry name" value="Flavoprotein"/>
</dbReference>
<keyword evidence="4 7" id="KW-0808">Transferase</keyword>
<accession>A0A974NFQ7</accession>
<feature type="binding site" evidence="7">
    <location>
        <begin position="12"/>
        <end position="14"/>
    </location>
    <ligand>
        <name>FMN</name>
        <dbReference type="ChEBI" id="CHEBI:58210"/>
    </ligand>
</feature>
<comment type="similarity">
    <text evidence="6 7">Belongs to the UbiX/PAD1 family.</text>
</comment>
<evidence type="ECO:0000259" key="8">
    <source>
        <dbReference type="Pfam" id="PF02441"/>
    </source>
</evidence>
<organism evidence="9 10">
    <name type="scientific">Entomomonas asaccharolytica</name>
    <dbReference type="NCBI Taxonomy" id="2785331"/>
    <lineage>
        <taxon>Bacteria</taxon>
        <taxon>Pseudomonadati</taxon>
        <taxon>Pseudomonadota</taxon>
        <taxon>Gammaproteobacteria</taxon>
        <taxon>Pseudomonadales</taxon>
        <taxon>Pseudomonadaceae</taxon>
        <taxon>Entomomonas</taxon>
    </lineage>
</organism>
<evidence type="ECO:0000256" key="5">
    <source>
        <dbReference type="ARBA" id="ARBA00050612"/>
    </source>
</evidence>
<dbReference type="NCBIfam" id="TIGR00421">
    <property type="entry name" value="ubiX_pad"/>
    <property type="match status" value="1"/>
</dbReference>
<evidence type="ECO:0000313" key="9">
    <source>
        <dbReference type="EMBL" id="QQP85577.1"/>
    </source>
</evidence>
<dbReference type="KEGG" id="eaz:JHT90_14590"/>
<name>A0A974NFQ7_9GAMM</name>
<sequence length="191" mass="21072">MTKQRIIVGITGATGFVYGVHALKLLKKLNVESHLVITKPAELTREYETDFSREEVRDLADVNYAINDIGSAISSGSFKTVGMLIAPCSVRTLGEIASCVSSNLLTRAADVVLKERRRLVLMLRETPLHTGHIKQMLAVSEMGGIVMPPVPAFYDKPKSLDDMVHHSVVRALDLFGLEVADFPRWGEDIKP</sequence>
<gene>
    <name evidence="7" type="primary">ubiX</name>
    <name evidence="9" type="ORF">JHT90_14590</name>
</gene>
<evidence type="ECO:0000313" key="10">
    <source>
        <dbReference type="Proteomes" id="UP000595278"/>
    </source>
</evidence>
<dbReference type="Pfam" id="PF02441">
    <property type="entry name" value="Flavoprotein"/>
    <property type="match status" value="1"/>
</dbReference>
<proteinExistence type="inferred from homology"/>
<dbReference type="Proteomes" id="UP000595278">
    <property type="component" value="Chromosome"/>
</dbReference>
<dbReference type="SUPFAM" id="SSF52507">
    <property type="entry name" value="Homo-oligomeric flavin-containing Cys decarboxylases, HFCD"/>
    <property type="match status" value="1"/>
</dbReference>
<dbReference type="FunFam" id="3.40.50.1950:FF:000001">
    <property type="entry name" value="Flavin prenyltransferase UbiX"/>
    <property type="match status" value="1"/>
</dbReference>
<keyword evidence="2 7" id="KW-0285">Flavoprotein</keyword>
<dbReference type="GO" id="GO:0106141">
    <property type="term" value="F:flavin prenyltransferase activity"/>
    <property type="evidence" value="ECO:0007669"/>
    <property type="project" value="UniProtKB-EC"/>
</dbReference>
<keyword evidence="3 7" id="KW-0288">FMN</keyword>
<dbReference type="EMBL" id="CP067393">
    <property type="protein sequence ID" value="QQP85577.1"/>
    <property type="molecule type" value="Genomic_DNA"/>
</dbReference>
<evidence type="ECO:0000256" key="3">
    <source>
        <dbReference type="ARBA" id="ARBA00022643"/>
    </source>
</evidence>
<keyword evidence="1 7" id="KW-0637">Prenyltransferase</keyword>
<dbReference type="AlphaFoldDB" id="A0A974NFQ7"/>
<feature type="binding site" evidence="7">
    <location>
        <position position="38"/>
    </location>
    <ligand>
        <name>FMN</name>
        <dbReference type="ChEBI" id="CHEBI:58210"/>
    </ligand>
</feature>
<dbReference type="NCBIfam" id="NF004685">
    <property type="entry name" value="PRK06029.1"/>
    <property type="match status" value="1"/>
</dbReference>
<dbReference type="EC" id="2.5.1.129" evidence="7"/>
<comment type="caution">
    <text evidence="7">Lacks conserved residue(s) required for the propagation of feature annotation.</text>
</comment>
<evidence type="ECO:0000256" key="4">
    <source>
        <dbReference type="ARBA" id="ARBA00022679"/>
    </source>
</evidence>
<protein>
    <recommendedName>
        <fullName evidence="7">Flavin prenyltransferase UbiX</fullName>
        <ecNumber evidence="7">2.5.1.129</ecNumber>
    </recommendedName>
</protein>
<evidence type="ECO:0000256" key="7">
    <source>
        <dbReference type="HAMAP-Rule" id="MF_01984"/>
    </source>
</evidence>
<feature type="binding site" evidence="7">
    <location>
        <begin position="89"/>
        <end position="92"/>
    </location>
    <ligand>
        <name>FMN</name>
        <dbReference type="ChEBI" id="CHEBI:58210"/>
    </ligand>
</feature>
<reference evidence="9 10" key="1">
    <citation type="submission" date="2021-01" db="EMBL/GenBank/DDBJ databases">
        <title>Entomomonas sp. F2A isolated from a house cricket (Acheta domesticus).</title>
        <authorList>
            <person name="Spergser J."/>
            <person name="Busse H.-J."/>
        </authorList>
    </citation>
    <scope>NUCLEOTIDE SEQUENCE [LARGE SCALE GENOMIC DNA]</scope>
    <source>
        <strain evidence="9 10">F2A</strain>
    </source>
</reference>
<dbReference type="InterPro" id="IPR036551">
    <property type="entry name" value="Flavin_trans-like"/>
</dbReference>
<feature type="binding site" evidence="7">
    <location>
        <position position="154"/>
    </location>
    <ligand>
        <name>dimethylallyl phosphate</name>
        <dbReference type="ChEBI" id="CHEBI:88052"/>
    </ligand>
</feature>
<evidence type="ECO:0000256" key="2">
    <source>
        <dbReference type="ARBA" id="ARBA00022630"/>
    </source>
</evidence>
<evidence type="ECO:0000256" key="6">
    <source>
        <dbReference type="ARBA" id="ARBA00060793"/>
    </source>
</evidence>
<dbReference type="HAMAP" id="MF_01984">
    <property type="entry name" value="ubiX_pad"/>
    <property type="match status" value="1"/>
</dbReference>
<dbReference type="InterPro" id="IPR004507">
    <property type="entry name" value="UbiX-like"/>
</dbReference>
<comment type="catalytic activity">
    <reaction evidence="5 7">
        <text>dimethylallyl phosphate + FMNH2 = prenylated FMNH2 + phosphate</text>
        <dbReference type="Rhea" id="RHEA:37743"/>
        <dbReference type="ChEBI" id="CHEBI:43474"/>
        <dbReference type="ChEBI" id="CHEBI:57618"/>
        <dbReference type="ChEBI" id="CHEBI:87467"/>
        <dbReference type="ChEBI" id="CHEBI:88052"/>
        <dbReference type="EC" id="2.5.1.129"/>
    </reaction>
</comment>
<evidence type="ECO:0000256" key="1">
    <source>
        <dbReference type="ARBA" id="ARBA00022602"/>
    </source>
</evidence>